<dbReference type="InterPro" id="IPR029058">
    <property type="entry name" value="AB_hydrolase_fold"/>
</dbReference>
<feature type="chain" id="PRO_5040308289" evidence="3">
    <location>
        <begin position="21"/>
        <end position="560"/>
    </location>
</feature>
<evidence type="ECO:0000313" key="6">
    <source>
        <dbReference type="Proteomes" id="UP000700596"/>
    </source>
</evidence>
<dbReference type="PROSITE" id="PS00941">
    <property type="entry name" value="CARBOXYLESTERASE_B_2"/>
    <property type="match status" value="1"/>
</dbReference>
<dbReference type="InterPro" id="IPR050654">
    <property type="entry name" value="AChE-related_enzymes"/>
</dbReference>
<reference evidence="5" key="1">
    <citation type="journal article" date="2021" name="Nat. Commun.">
        <title>Genetic determinants of endophytism in the Arabidopsis root mycobiome.</title>
        <authorList>
            <person name="Mesny F."/>
            <person name="Miyauchi S."/>
            <person name="Thiergart T."/>
            <person name="Pickel B."/>
            <person name="Atanasova L."/>
            <person name="Karlsson M."/>
            <person name="Huettel B."/>
            <person name="Barry K.W."/>
            <person name="Haridas S."/>
            <person name="Chen C."/>
            <person name="Bauer D."/>
            <person name="Andreopoulos W."/>
            <person name="Pangilinan J."/>
            <person name="LaButti K."/>
            <person name="Riley R."/>
            <person name="Lipzen A."/>
            <person name="Clum A."/>
            <person name="Drula E."/>
            <person name="Henrissat B."/>
            <person name="Kohler A."/>
            <person name="Grigoriev I.V."/>
            <person name="Martin F.M."/>
            <person name="Hacquard S."/>
        </authorList>
    </citation>
    <scope>NUCLEOTIDE SEQUENCE</scope>
    <source>
        <strain evidence="5">MPI-CAGE-CH-0243</strain>
    </source>
</reference>
<proteinExistence type="inferred from homology"/>
<dbReference type="PANTHER" id="PTHR43918">
    <property type="entry name" value="ACETYLCHOLINESTERASE"/>
    <property type="match status" value="1"/>
</dbReference>
<keyword evidence="6" id="KW-1185">Reference proteome</keyword>
<dbReference type="OrthoDB" id="408631at2759"/>
<keyword evidence="2 5" id="KW-0378">Hydrolase</keyword>
<dbReference type="EMBL" id="JAGMWT010000005">
    <property type="protein sequence ID" value="KAH7128554.1"/>
    <property type="molecule type" value="Genomic_DNA"/>
</dbReference>
<feature type="signal peptide" evidence="3">
    <location>
        <begin position="1"/>
        <end position="20"/>
    </location>
</feature>
<dbReference type="GO" id="GO:0052689">
    <property type="term" value="F:carboxylic ester hydrolase activity"/>
    <property type="evidence" value="ECO:0007669"/>
    <property type="project" value="TreeGrafter"/>
</dbReference>
<dbReference type="Pfam" id="PF00135">
    <property type="entry name" value="COesterase"/>
    <property type="match status" value="1"/>
</dbReference>
<comment type="similarity">
    <text evidence="1">Belongs to the type-B carboxylesterase/lipase family.</text>
</comment>
<dbReference type="SUPFAM" id="SSF53474">
    <property type="entry name" value="alpha/beta-Hydrolases"/>
    <property type="match status" value="1"/>
</dbReference>
<dbReference type="InterPro" id="IPR002018">
    <property type="entry name" value="CarbesteraseB"/>
</dbReference>
<dbReference type="InterPro" id="IPR019819">
    <property type="entry name" value="Carboxylesterase_B_CS"/>
</dbReference>
<evidence type="ECO:0000256" key="1">
    <source>
        <dbReference type="ARBA" id="ARBA00005964"/>
    </source>
</evidence>
<dbReference type="Gene3D" id="3.40.50.1820">
    <property type="entry name" value="alpha/beta hydrolase"/>
    <property type="match status" value="1"/>
</dbReference>
<dbReference type="Proteomes" id="UP000700596">
    <property type="component" value="Unassembled WGS sequence"/>
</dbReference>
<organism evidence="5 6">
    <name type="scientific">Dendryphion nanum</name>
    <dbReference type="NCBI Taxonomy" id="256645"/>
    <lineage>
        <taxon>Eukaryota</taxon>
        <taxon>Fungi</taxon>
        <taxon>Dikarya</taxon>
        <taxon>Ascomycota</taxon>
        <taxon>Pezizomycotina</taxon>
        <taxon>Dothideomycetes</taxon>
        <taxon>Pleosporomycetidae</taxon>
        <taxon>Pleosporales</taxon>
        <taxon>Torulaceae</taxon>
        <taxon>Dendryphion</taxon>
    </lineage>
</organism>
<evidence type="ECO:0000256" key="3">
    <source>
        <dbReference type="SAM" id="SignalP"/>
    </source>
</evidence>
<sequence>MRIRFGLIPVATIVLPFSSAHPTSEEHTRVDLGYSTYEGIQLSNGVRQFLGMRYAAPPLGNDRFRRPREPVKARGIIPAKKHGAVCYGVQGLAFRSAPVPLAEDCLFIDVYTPSNSDGTRPSPETREGLPVLVWLQGGAFVQLFNPNYNGTGIVEASRGKAIVVSFNYRVGPYGFLANEDLRKEGNLNVGLHDQRFAMSWVQKHIKAFGGDPNRVTLFGTSVGAGSILLHTVAYEGEPPSPDNARWNAGIAPAVYIPSVFNISDLEFESRALLAATNCTSIACLRSLDSETIQRANIANPYPGQSQVALFPYAPVIDDDLFTDRPQNLLKAGKFARHRPLIIGSSHSEGTLFAPQADLTADIDSFLKRQFPALTEADLNTASYLYETVNSTIPGVTAPQSAQFYKAAEIYGDVSFNCPTLQFTTQLSKAGAEVYYFRNNIIDPVEYAAGYLVPHTWEVQAAWGPEYAVNYVALPNATSYDIGGANRKAVEQVQDIWIGFSSNSSGWQSGNGQMNSPAWVPFNSTQQRLRLQTNATVLERVSRVELERCAFWSSISARTFI</sequence>
<dbReference type="PANTHER" id="PTHR43918:SF4">
    <property type="entry name" value="CARBOXYLIC ESTER HYDROLASE"/>
    <property type="match status" value="1"/>
</dbReference>
<keyword evidence="3" id="KW-0732">Signal</keyword>
<evidence type="ECO:0000313" key="5">
    <source>
        <dbReference type="EMBL" id="KAH7128554.1"/>
    </source>
</evidence>
<dbReference type="AlphaFoldDB" id="A0A9P9IRK2"/>
<name>A0A9P9IRK2_9PLEO</name>
<evidence type="ECO:0000259" key="4">
    <source>
        <dbReference type="Pfam" id="PF00135"/>
    </source>
</evidence>
<protein>
    <submittedName>
        <fullName evidence="5">Alpha/Beta hydrolase protein</fullName>
    </submittedName>
</protein>
<feature type="domain" description="Carboxylesterase type B" evidence="4">
    <location>
        <begin position="38"/>
        <end position="551"/>
    </location>
</feature>
<comment type="caution">
    <text evidence="5">The sequence shown here is derived from an EMBL/GenBank/DDBJ whole genome shotgun (WGS) entry which is preliminary data.</text>
</comment>
<accession>A0A9P9IRK2</accession>
<gene>
    <name evidence="5" type="ORF">B0J11DRAFT_273693</name>
</gene>
<evidence type="ECO:0000256" key="2">
    <source>
        <dbReference type="ARBA" id="ARBA00022801"/>
    </source>
</evidence>